<keyword evidence="4" id="KW-0645">Protease</keyword>
<evidence type="ECO:0000256" key="1">
    <source>
        <dbReference type="ARBA" id="ARBA00001947"/>
    </source>
</evidence>
<comment type="caution">
    <text evidence="14">The sequence shown here is derived from an EMBL/GenBank/DDBJ whole genome shotgun (WGS) entry which is preliminary data.</text>
</comment>
<dbReference type="EMBL" id="VSSQ01021037">
    <property type="protein sequence ID" value="MPM66362.1"/>
    <property type="molecule type" value="Genomic_DNA"/>
</dbReference>
<dbReference type="AlphaFoldDB" id="A0A645BME9"/>
<dbReference type="PANTHER" id="PTHR39188">
    <property type="entry name" value="MEMBRANE-ASSOCIATED ZINC METALLOPROTEASE M50B"/>
    <property type="match status" value="1"/>
</dbReference>
<evidence type="ECO:0000256" key="2">
    <source>
        <dbReference type="ARBA" id="ARBA00004141"/>
    </source>
</evidence>
<comment type="similarity">
    <text evidence="3">Belongs to the peptidase M50B family.</text>
</comment>
<evidence type="ECO:0000256" key="5">
    <source>
        <dbReference type="ARBA" id="ARBA00022692"/>
    </source>
</evidence>
<keyword evidence="11 12" id="KW-0472">Membrane</keyword>
<comment type="cofactor">
    <cofactor evidence="1">
        <name>Zn(2+)</name>
        <dbReference type="ChEBI" id="CHEBI:29105"/>
    </cofactor>
</comment>
<dbReference type="Pfam" id="PF02163">
    <property type="entry name" value="Peptidase_M50"/>
    <property type="match status" value="1"/>
</dbReference>
<keyword evidence="6" id="KW-0479">Metal-binding</keyword>
<reference evidence="14" key="1">
    <citation type="submission" date="2019-08" db="EMBL/GenBank/DDBJ databases">
        <authorList>
            <person name="Kucharzyk K."/>
            <person name="Murdoch R.W."/>
            <person name="Higgins S."/>
            <person name="Loffler F."/>
        </authorList>
    </citation>
    <scope>NUCLEOTIDE SEQUENCE</scope>
</reference>
<proteinExistence type="inferred from homology"/>
<protein>
    <recommendedName>
        <fullName evidence="13">Peptidase M50 domain-containing protein</fullName>
    </recommendedName>
</protein>
<feature type="transmembrane region" description="Helical" evidence="12">
    <location>
        <begin position="50"/>
        <end position="75"/>
    </location>
</feature>
<comment type="subcellular location">
    <subcellularLocation>
        <location evidence="2">Membrane</location>
        <topology evidence="2">Multi-pass membrane protein</topology>
    </subcellularLocation>
</comment>
<dbReference type="GO" id="GO:0016020">
    <property type="term" value="C:membrane"/>
    <property type="evidence" value="ECO:0007669"/>
    <property type="project" value="UniProtKB-SubCell"/>
</dbReference>
<keyword evidence="5 12" id="KW-0812">Transmembrane</keyword>
<sequence length="135" mass="15367">MKITFKNNLYTSYLQDIFIALSGPFFNLLAALCAMPFVDRNNYIECFAGLNLILFFLNLLPVSVLDGGRTFNAFLCLFFDPFKARKITNLLSVFFIFLLNITGLYVLCQTKFNVSLLLIGIWLSVGLIKQKVENT</sequence>
<keyword evidence="8" id="KW-0862">Zinc</keyword>
<gene>
    <name evidence="14" type="ORF">SDC9_113269</name>
</gene>
<evidence type="ECO:0000256" key="8">
    <source>
        <dbReference type="ARBA" id="ARBA00022833"/>
    </source>
</evidence>
<feature type="transmembrane region" description="Helical" evidence="12">
    <location>
        <begin position="12"/>
        <end position="38"/>
    </location>
</feature>
<dbReference type="PANTHER" id="PTHR39188:SF3">
    <property type="entry name" value="STAGE IV SPORULATION PROTEIN FB"/>
    <property type="match status" value="1"/>
</dbReference>
<dbReference type="InterPro" id="IPR008915">
    <property type="entry name" value="Peptidase_M50"/>
</dbReference>
<evidence type="ECO:0000256" key="4">
    <source>
        <dbReference type="ARBA" id="ARBA00022670"/>
    </source>
</evidence>
<evidence type="ECO:0000256" key="6">
    <source>
        <dbReference type="ARBA" id="ARBA00022723"/>
    </source>
</evidence>
<feature type="transmembrane region" description="Helical" evidence="12">
    <location>
        <begin position="87"/>
        <end position="106"/>
    </location>
</feature>
<dbReference type="GO" id="GO:0008237">
    <property type="term" value="F:metallopeptidase activity"/>
    <property type="evidence" value="ECO:0007669"/>
    <property type="project" value="UniProtKB-KW"/>
</dbReference>
<feature type="domain" description="Peptidase M50" evidence="13">
    <location>
        <begin position="42"/>
        <end position="98"/>
    </location>
</feature>
<evidence type="ECO:0000256" key="11">
    <source>
        <dbReference type="ARBA" id="ARBA00023136"/>
    </source>
</evidence>
<feature type="transmembrane region" description="Helical" evidence="12">
    <location>
        <begin position="112"/>
        <end position="128"/>
    </location>
</feature>
<keyword evidence="9 12" id="KW-1133">Transmembrane helix</keyword>
<dbReference type="GO" id="GO:0006508">
    <property type="term" value="P:proteolysis"/>
    <property type="evidence" value="ECO:0007669"/>
    <property type="project" value="UniProtKB-KW"/>
</dbReference>
<evidence type="ECO:0000256" key="9">
    <source>
        <dbReference type="ARBA" id="ARBA00022989"/>
    </source>
</evidence>
<evidence type="ECO:0000256" key="3">
    <source>
        <dbReference type="ARBA" id="ARBA00007931"/>
    </source>
</evidence>
<keyword evidence="7" id="KW-0378">Hydrolase</keyword>
<dbReference type="GO" id="GO:0046872">
    <property type="term" value="F:metal ion binding"/>
    <property type="evidence" value="ECO:0007669"/>
    <property type="project" value="UniProtKB-KW"/>
</dbReference>
<evidence type="ECO:0000256" key="12">
    <source>
        <dbReference type="SAM" id="Phobius"/>
    </source>
</evidence>
<evidence type="ECO:0000256" key="10">
    <source>
        <dbReference type="ARBA" id="ARBA00023049"/>
    </source>
</evidence>
<evidence type="ECO:0000313" key="14">
    <source>
        <dbReference type="EMBL" id="MPM66362.1"/>
    </source>
</evidence>
<evidence type="ECO:0000256" key="7">
    <source>
        <dbReference type="ARBA" id="ARBA00022801"/>
    </source>
</evidence>
<accession>A0A645BME9</accession>
<evidence type="ECO:0000259" key="13">
    <source>
        <dbReference type="Pfam" id="PF02163"/>
    </source>
</evidence>
<keyword evidence="10" id="KW-0482">Metalloprotease</keyword>
<name>A0A645BME9_9ZZZZ</name>
<organism evidence="14">
    <name type="scientific">bioreactor metagenome</name>
    <dbReference type="NCBI Taxonomy" id="1076179"/>
    <lineage>
        <taxon>unclassified sequences</taxon>
        <taxon>metagenomes</taxon>
        <taxon>ecological metagenomes</taxon>
    </lineage>
</organism>